<dbReference type="SUPFAM" id="SSF51905">
    <property type="entry name" value="FAD/NAD(P)-binding domain"/>
    <property type="match status" value="1"/>
</dbReference>
<dbReference type="EMBL" id="CP023445">
    <property type="protein sequence ID" value="ATE54175.1"/>
    <property type="molecule type" value="Genomic_DNA"/>
</dbReference>
<dbReference type="InterPro" id="IPR006076">
    <property type="entry name" value="FAD-dep_OxRdtase"/>
</dbReference>
<dbReference type="RefSeq" id="WP_096493095.1">
    <property type="nucleotide sequence ID" value="NZ_CP023445.1"/>
</dbReference>
<dbReference type="KEGG" id="apre:CNX65_13470"/>
<keyword evidence="1" id="KW-0560">Oxidoreductase</keyword>
<dbReference type="PANTHER" id="PTHR13847">
    <property type="entry name" value="SARCOSINE DEHYDROGENASE-RELATED"/>
    <property type="match status" value="1"/>
</dbReference>
<evidence type="ECO:0000256" key="1">
    <source>
        <dbReference type="ARBA" id="ARBA00023002"/>
    </source>
</evidence>
<dbReference type="GO" id="GO:0005737">
    <property type="term" value="C:cytoplasm"/>
    <property type="evidence" value="ECO:0007669"/>
    <property type="project" value="TreeGrafter"/>
</dbReference>
<dbReference type="AlphaFoldDB" id="A0A290Z5C5"/>
<dbReference type="Gene3D" id="3.30.9.10">
    <property type="entry name" value="D-Amino Acid Oxidase, subunit A, domain 2"/>
    <property type="match status" value="1"/>
</dbReference>
<name>A0A290Z5C5_9PSEU</name>
<dbReference type="InterPro" id="IPR036188">
    <property type="entry name" value="FAD/NAD-bd_sf"/>
</dbReference>
<gene>
    <name evidence="3" type="ORF">CNX65_13470</name>
</gene>
<organism evidence="3 4">
    <name type="scientific">Actinosynnema pretiosum</name>
    <dbReference type="NCBI Taxonomy" id="42197"/>
    <lineage>
        <taxon>Bacteria</taxon>
        <taxon>Bacillati</taxon>
        <taxon>Actinomycetota</taxon>
        <taxon>Actinomycetes</taxon>
        <taxon>Pseudonocardiales</taxon>
        <taxon>Pseudonocardiaceae</taxon>
        <taxon>Actinosynnema</taxon>
    </lineage>
</organism>
<dbReference type="Pfam" id="PF01266">
    <property type="entry name" value="DAO"/>
    <property type="match status" value="1"/>
</dbReference>
<evidence type="ECO:0000313" key="3">
    <source>
        <dbReference type="EMBL" id="ATE54175.1"/>
    </source>
</evidence>
<evidence type="ECO:0000259" key="2">
    <source>
        <dbReference type="Pfam" id="PF01266"/>
    </source>
</evidence>
<reference evidence="3" key="1">
    <citation type="submission" date="2017-09" db="EMBL/GenBank/DDBJ databases">
        <title>Complete Genome Sequence of ansamitocin-producing Bacterium Actinosynnema pretiosum X47.</title>
        <authorList>
            <person name="Cao G."/>
            <person name="Zong G."/>
            <person name="Zhong C."/>
            <person name="Fu J."/>
        </authorList>
    </citation>
    <scope>NUCLEOTIDE SEQUENCE [LARGE SCALE GENOMIC DNA]</scope>
    <source>
        <strain evidence="3">X47</strain>
    </source>
</reference>
<dbReference type="Gene3D" id="3.50.50.60">
    <property type="entry name" value="FAD/NAD(P)-binding domain"/>
    <property type="match status" value="1"/>
</dbReference>
<dbReference type="Proteomes" id="UP000218505">
    <property type="component" value="Chromosome"/>
</dbReference>
<accession>A0A290Z5C5</accession>
<dbReference type="GO" id="GO:0016491">
    <property type="term" value="F:oxidoreductase activity"/>
    <property type="evidence" value="ECO:0007669"/>
    <property type="project" value="UniProtKB-KW"/>
</dbReference>
<sequence length="328" mass="34253">MKVGVVGGGIAGALLALRLRREHGAEVEVFTLGPSTSDASGVSGGLVRGYERDPDASRLAALGLAELRDSPELLEWTGYRETGSVYLLPPDAGPPDLTAVRELLPGSAEVVDAAEAARRYGFAGGDGATAVVERHAGFLSPAGLRERALDWLARHGATVRESRVERVGADTVAAGGTEHRYDAVVVAAGAWTGGLAPGRWRTKQIQFGVYRVELPGLAVFVDDVTGLFGRPWAPGEFLLGLGCDRWDVDPERVEVDTAHAEDVTAAVLRRFGVRPEPVRAVASCDGYGPPGGLRLRVEGGVRTFAGGSGGSVKTVLAASRVAARQLAA</sequence>
<keyword evidence="4" id="KW-1185">Reference proteome</keyword>
<dbReference type="PANTHER" id="PTHR13847:SF287">
    <property type="entry name" value="FAD-DEPENDENT OXIDOREDUCTASE DOMAIN-CONTAINING PROTEIN 1"/>
    <property type="match status" value="1"/>
</dbReference>
<proteinExistence type="predicted"/>
<evidence type="ECO:0000313" key="4">
    <source>
        <dbReference type="Proteomes" id="UP000218505"/>
    </source>
</evidence>
<protein>
    <submittedName>
        <fullName evidence="3">FAD-dependent oxidoreductase</fullName>
    </submittedName>
</protein>
<feature type="domain" description="FAD dependent oxidoreductase" evidence="2">
    <location>
        <begin position="3"/>
        <end position="324"/>
    </location>
</feature>